<evidence type="ECO:0000259" key="1">
    <source>
        <dbReference type="SMART" id="SM00849"/>
    </source>
</evidence>
<reference evidence="2 3" key="1">
    <citation type="submission" date="2023-05" db="EMBL/GenBank/DDBJ databases">
        <title>Lithophilousrod everest ZFBP1038 complete genpme.</title>
        <authorList>
            <person name="Tian M."/>
        </authorList>
    </citation>
    <scope>NUCLEOTIDE SEQUENCE [LARGE SCALE GENOMIC DNA]</scope>
    <source>
        <strain evidence="2 3">ZFBP1038</strain>
    </source>
</reference>
<dbReference type="SUPFAM" id="SSF56281">
    <property type="entry name" value="Metallo-hydrolase/oxidoreductase"/>
    <property type="match status" value="1"/>
</dbReference>
<feature type="domain" description="Metallo-beta-lactamase" evidence="1">
    <location>
        <begin position="7"/>
        <end position="185"/>
    </location>
</feature>
<dbReference type="Proteomes" id="UP001209083">
    <property type="component" value="Chromosome"/>
</dbReference>
<dbReference type="Gene3D" id="3.60.15.10">
    <property type="entry name" value="Ribonuclease Z/Hydroxyacylglutathione hydrolase-like"/>
    <property type="match status" value="1"/>
</dbReference>
<dbReference type="EMBL" id="CP090958">
    <property type="protein sequence ID" value="WGW12428.1"/>
    <property type="molecule type" value="Genomic_DNA"/>
</dbReference>
<dbReference type="InterPro" id="IPR036866">
    <property type="entry name" value="RibonucZ/Hydroxyglut_hydro"/>
</dbReference>
<name>A0ABY8QTW9_9MICO</name>
<dbReference type="SMART" id="SM00849">
    <property type="entry name" value="Lactamase_B"/>
    <property type="match status" value="1"/>
</dbReference>
<organism evidence="2 3">
    <name type="scientific">Saxibacter everestensis</name>
    <dbReference type="NCBI Taxonomy" id="2909229"/>
    <lineage>
        <taxon>Bacteria</taxon>
        <taxon>Bacillati</taxon>
        <taxon>Actinomycetota</taxon>
        <taxon>Actinomycetes</taxon>
        <taxon>Micrococcales</taxon>
        <taxon>Brevibacteriaceae</taxon>
        <taxon>Saxibacter</taxon>
    </lineage>
</organism>
<sequence>MELTRFGHAALLVEAAGVRVLIDPGNFSADETFDLDRLDAIAVTHQHPDHIDTERLPRLLEANPRARLLAEPQIAEQLRGSGELETAGDWEVLKPGDAVTLHNLTLTGVGGTHAVIHPDIPRVGNVGVLLTADGEPTLFHPGDSYEFCPAGVDILACPLGAPWAKVGETMDFVAAIAPRSLIPIHDRTIADVAYGMYWDRASTRPGRNGASIDARKLGQTESASFVLD</sequence>
<dbReference type="Pfam" id="PF13483">
    <property type="entry name" value="Lactamase_B_3"/>
    <property type="match status" value="1"/>
</dbReference>
<keyword evidence="3" id="KW-1185">Reference proteome</keyword>
<evidence type="ECO:0000313" key="2">
    <source>
        <dbReference type="EMBL" id="WGW12428.1"/>
    </source>
</evidence>
<proteinExistence type="predicted"/>
<protein>
    <submittedName>
        <fullName evidence="2">MBL fold metallo-hydrolase</fullName>
    </submittedName>
</protein>
<dbReference type="PANTHER" id="PTHR43546">
    <property type="entry name" value="UPF0173 METAL-DEPENDENT HYDROLASE MJ1163-RELATED"/>
    <property type="match status" value="1"/>
</dbReference>
<dbReference type="PANTHER" id="PTHR43546:SF3">
    <property type="entry name" value="UPF0173 METAL-DEPENDENT HYDROLASE MJ1163"/>
    <property type="match status" value="1"/>
</dbReference>
<evidence type="ECO:0000313" key="3">
    <source>
        <dbReference type="Proteomes" id="UP001209083"/>
    </source>
</evidence>
<accession>A0ABY8QTW9</accession>
<dbReference type="InterPro" id="IPR001279">
    <property type="entry name" value="Metallo-B-lactamas"/>
</dbReference>
<gene>
    <name evidence="2" type="ORF">LWF01_01265</name>
</gene>
<dbReference type="RefSeq" id="WP_349639228.1">
    <property type="nucleotide sequence ID" value="NZ_CP090958.1"/>
</dbReference>
<dbReference type="InterPro" id="IPR050114">
    <property type="entry name" value="UPF0173_UPF0282_UlaG_hydrolase"/>
</dbReference>